<evidence type="ECO:0000313" key="1">
    <source>
        <dbReference type="EMBL" id="PWI65458.1"/>
    </source>
</evidence>
<dbReference type="EMBL" id="LCWV01000033">
    <property type="protein sequence ID" value="PWI65458.1"/>
    <property type="molecule type" value="Genomic_DNA"/>
</dbReference>
<dbReference type="Proteomes" id="UP000245956">
    <property type="component" value="Unassembled WGS sequence"/>
</dbReference>
<dbReference type="AlphaFoldDB" id="A0A2U3DT78"/>
<protein>
    <submittedName>
        <fullName evidence="1">Uncharacterized protein</fullName>
    </submittedName>
</protein>
<gene>
    <name evidence="1" type="ORF">PCL_07059</name>
</gene>
<sequence>MSPTISNKLALQGVVNKLSLADAMILRDAFTYSSILEQCYSTRVDPVFYLSKTFKHPVTLLSAMFDTGCILVGSRALEFFVPGSSRDESAWKFFVPGYKESVSDMINALDKSGVAWHFDNPTAGHEFTTLYGRLHPSKGAQQVQLIIGNDRDDLRGGMSFLKEVYASHVQCFISGWCAAHMHYGEASTKTSTIWRQQQGQERLAQQPDTRKYELRGFRLERACRGSPITRSFNDHESIVLDFGDMYRGFIQKSHQALLGAWLAERRQNIASITWTEFDGRICSVSDPFETRFRDCEATFITHAVDLPLNRLRRLANLVSLCAAGSDALRCDTFRSSVASSLATAEEFRNIAYLKLAKYESRTLRRAPRLRAGFQVGQPGAASVRPVGSGAGWQPLSINSTDANAFHFRKNMPTSARYRRKHSGRTLLLREVRSHRVTKQKLAQSDDKFWHAIAHFIGLQECIHALQQDNARLRHEKEHDKATIQKLVATEHALRHLAPWVVVGSGNQSSCSNQSHEAAPKRQI</sequence>
<accession>A0A2U3DT78</accession>
<proteinExistence type="predicted"/>
<name>A0A2U3DT78_PURLI</name>
<evidence type="ECO:0000313" key="2">
    <source>
        <dbReference type="Proteomes" id="UP000245956"/>
    </source>
</evidence>
<reference evidence="1 2" key="1">
    <citation type="journal article" date="2016" name="Front. Microbiol.">
        <title>Genome and transcriptome sequences reveal the specific parasitism of the nematophagous Purpureocillium lilacinum 36-1.</title>
        <authorList>
            <person name="Xie J."/>
            <person name="Li S."/>
            <person name="Mo C."/>
            <person name="Xiao X."/>
            <person name="Peng D."/>
            <person name="Wang G."/>
            <person name="Xiao Y."/>
        </authorList>
    </citation>
    <scope>NUCLEOTIDE SEQUENCE [LARGE SCALE GENOMIC DNA]</scope>
    <source>
        <strain evidence="1 2">36-1</strain>
    </source>
</reference>
<comment type="caution">
    <text evidence="1">The sequence shown here is derived from an EMBL/GenBank/DDBJ whole genome shotgun (WGS) entry which is preliminary data.</text>
</comment>
<organism evidence="1 2">
    <name type="scientific">Purpureocillium lilacinum</name>
    <name type="common">Paecilomyces lilacinus</name>
    <dbReference type="NCBI Taxonomy" id="33203"/>
    <lineage>
        <taxon>Eukaryota</taxon>
        <taxon>Fungi</taxon>
        <taxon>Dikarya</taxon>
        <taxon>Ascomycota</taxon>
        <taxon>Pezizomycotina</taxon>
        <taxon>Sordariomycetes</taxon>
        <taxon>Hypocreomycetidae</taxon>
        <taxon>Hypocreales</taxon>
        <taxon>Ophiocordycipitaceae</taxon>
        <taxon>Purpureocillium</taxon>
    </lineage>
</organism>